<dbReference type="Proteomes" id="UP000461880">
    <property type="component" value="Unassembled WGS sequence"/>
</dbReference>
<feature type="domain" description="IstB-like ATP-binding" evidence="1">
    <location>
        <begin position="13"/>
        <end position="219"/>
    </location>
</feature>
<dbReference type="PANTHER" id="PTHR30050">
    <property type="entry name" value="CHROMOSOMAL REPLICATION INITIATOR PROTEIN DNAA"/>
    <property type="match status" value="1"/>
</dbReference>
<dbReference type="CDD" id="cd00009">
    <property type="entry name" value="AAA"/>
    <property type="match status" value="1"/>
</dbReference>
<gene>
    <name evidence="2" type="ORF">FYJ51_13275</name>
</gene>
<dbReference type="PANTHER" id="PTHR30050:SF4">
    <property type="entry name" value="ATP-BINDING PROTEIN RV3427C IN INSERTION SEQUENCE-RELATED"/>
    <property type="match status" value="1"/>
</dbReference>
<dbReference type="InterPro" id="IPR028350">
    <property type="entry name" value="DNAC/IstB-like"/>
</dbReference>
<sequence length="223" mass="25117">MTEDPNFGTRTASEVLDELFMHEYSSRKTRKFNKLLSKAHLKYPAAVLDQSMSDPDRKIDMKLVSSLSGCRWIEEKKNLIITGKTGTGKSYCSNALAICAIQKGIHVLYVKTSLMINELNDCQFTGSYAAALKKYTDTDLLILDDFGLMSLDIQKCQQMFEVLDSREGSKSIIVISQIPVSKWYDIFQNNVYADACMSRLVSNAYRLELDGRDMRKSSSASGK</sequence>
<dbReference type="InterPro" id="IPR027417">
    <property type="entry name" value="P-loop_NTPase"/>
</dbReference>
<dbReference type="SUPFAM" id="SSF52540">
    <property type="entry name" value="P-loop containing nucleoside triphosphate hydrolases"/>
    <property type="match status" value="1"/>
</dbReference>
<organism evidence="2 3">
    <name type="scientific">Stecheria intestinalis</name>
    <dbReference type="NCBI Taxonomy" id="2606630"/>
    <lineage>
        <taxon>Bacteria</taxon>
        <taxon>Bacillati</taxon>
        <taxon>Bacillota</taxon>
        <taxon>Erysipelotrichia</taxon>
        <taxon>Erysipelotrichales</taxon>
        <taxon>Erysipelotrichaceae</taxon>
        <taxon>Stecheria</taxon>
    </lineage>
</organism>
<evidence type="ECO:0000313" key="3">
    <source>
        <dbReference type="Proteomes" id="UP000461880"/>
    </source>
</evidence>
<comment type="caution">
    <text evidence="2">The sequence shown here is derived from an EMBL/GenBank/DDBJ whole genome shotgun (WGS) entry which is preliminary data.</text>
</comment>
<dbReference type="EMBL" id="VUMN01000067">
    <property type="protein sequence ID" value="MSS59862.1"/>
    <property type="molecule type" value="Genomic_DNA"/>
</dbReference>
<evidence type="ECO:0000313" key="2">
    <source>
        <dbReference type="EMBL" id="MSS59862.1"/>
    </source>
</evidence>
<accession>A0A7X2NUN3</accession>
<reference evidence="2 3" key="1">
    <citation type="submission" date="2019-08" db="EMBL/GenBank/DDBJ databases">
        <title>In-depth cultivation of the pig gut microbiome towards novel bacterial diversity and tailored functional studies.</title>
        <authorList>
            <person name="Wylensek D."/>
            <person name="Hitch T.C.A."/>
            <person name="Clavel T."/>
        </authorList>
    </citation>
    <scope>NUCLEOTIDE SEQUENCE [LARGE SCALE GENOMIC DNA]</scope>
    <source>
        <strain evidence="2 3">Oil+RF-744-GAM-WT-6</strain>
    </source>
</reference>
<dbReference type="AlphaFoldDB" id="A0A7X2NUN3"/>
<dbReference type="PIRSF" id="PIRSF003073">
    <property type="entry name" value="DNAC_TnpB_IstB"/>
    <property type="match status" value="1"/>
</dbReference>
<proteinExistence type="predicted"/>
<name>A0A7X2NUN3_9FIRM</name>
<dbReference type="GO" id="GO:0006260">
    <property type="term" value="P:DNA replication"/>
    <property type="evidence" value="ECO:0007669"/>
    <property type="project" value="TreeGrafter"/>
</dbReference>
<dbReference type="Pfam" id="PF01695">
    <property type="entry name" value="IstB_IS21"/>
    <property type="match status" value="1"/>
</dbReference>
<keyword evidence="3" id="KW-1185">Reference proteome</keyword>
<evidence type="ECO:0000259" key="1">
    <source>
        <dbReference type="Pfam" id="PF01695"/>
    </source>
</evidence>
<protein>
    <submittedName>
        <fullName evidence="2">DNA replication protein</fullName>
    </submittedName>
</protein>
<dbReference type="Gene3D" id="3.40.50.300">
    <property type="entry name" value="P-loop containing nucleotide triphosphate hydrolases"/>
    <property type="match status" value="1"/>
</dbReference>
<dbReference type="GO" id="GO:0005524">
    <property type="term" value="F:ATP binding"/>
    <property type="evidence" value="ECO:0007669"/>
    <property type="project" value="InterPro"/>
</dbReference>
<dbReference type="InterPro" id="IPR002611">
    <property type="entry name" value="IstB_ATP-bd"/>
</dbReference>